<evidence type="ECO:0000313" key="2">
    <source>
        <dbReference type="EMBL" id="XDJ15149.1"/>
    </source>
</evidence>
<feature type="compositionally biased region" description="Basic and acidic residues" evidence="1">
    <location>
        <begin position="37"/>
        <end position="64"/>
    </location>
</feature>
<reference evidence="2" key="1">
    <citation type="submission" date="2024-07" db="EMBL/GenBank/DDBJ databases">
        <authorList>
            <person name="Bringhurst R.M."/>
            <person name="Homer T.E."/>
        </authorList>
    </citation>
    <scope>NUCLEOTIDE SEQUENCE</scope>
</reference>
<dbReference type="EMBL" id="PQ015379">
    <property type="protein sequence ID" value="XDJ15149.1"/>
    <property type="molecule type" value="Genomic_DNA"/>
</dbReference>
<name>A0AB39CDR8_9VIRU</name>
<protein>
    <submittedName>
        <fullName evidence="2">Uncharacterized protein</fullName>
    </submittedName>
</protein>
<feature type="compositionally biased region" description="Acidic residues" evidence="1">
    <location>
        <begin position="77"/>
        <end position="132"/>
    </location>
</feature>
<feature type="compositionally biased region" description="Polar residues" evidence="1">
    <location>
        <begin position="205"/>
        <end position="216"/>
    </location>
</feature>
<accession>A0AB39CDR8</accession>
<feature type="compositionally biased region" description="Basic and acidic residues" evidence="1">
    <location>
        <begin position="147"/>
        <end position="163"/>
    </location>
</feature>
<feature type="compositionally biased region" description="Basic and acidic residues" evidence="1">
    <location>
        <begin position="172"/>
        <end position="202"/>
    </location>
</feature>
<feature type="region of interest" description="Disordered" evidence="1">
    <location>
        <begin position="1"/>
        <end position="216"/>
    </location>
</feature>
<evidence type="ECO:0000256" key="1">
    <source>
        <dbReference type="SAM" id="MobiDB-lite"/>
    </source>
</evidence>
<organism evidence="2">
    <name type="scientific">Pseudomonas phage HRDY3</name>
    <dbReference type="NCBI Taxonomy" id="3236930"/>
    <lineage>
        <taxon>Viruses</taxon>
    </lineage>
</organism>
<proteinExistence type="predicted"/>
<sequence length="230" mass="25375">MKITISIPKQPVATASGAYSAPDMGTAEQLQYSDQELAERDREEKARQEKEAEEERKAAAEKQKKDAKKAPQTPAESGEETGDSGDEEEEESDDGDDGDDSDDSDDGDDSEDDESEDDEEEEEDDEEDDEEATASATPEPYPNVKSSRKESDVIPVESAEKVVDPAVEEEEKEKREAEANKAREFSKDDPNAKQEGNKKLDDSDTGNTLVATASSIDFTIPYQDVKLRNR</sequence>